<protein>
    <submittedName>
        <fullName evidence="2">Uncharacterized protein</fullName>
    </submittedName>
</protein>
<name>X0KZL7_FUSOX</name>
<evidence type="ECO:0000313" key="2">
    <source>
        <dbReference type="EMBL" id="EXM14237.1"/>
    </source>
</evidence>
<dbReference type="HOGENOM" id="CLU_2606126_0_0_1"/>
<gene>
    <name evidence="2" type="ORF">FOTG_17348</name>
</gene>
<sequence length="79" mass="8843">MDKGRKEEEDKPGNYNGGDTYKDNDNGADGADKEYNNEYNRVKTKNHSNEKDKNYNIGNGENELSKESAFSLPLGLALI</sequence>
<dbReference type="EMBL" id="JH658074">
    <property type="protein sequence ID" value="EXM14237.1"/>
    <property type="molecule type" value="Genomic_DNA"/>
</dbReference>
<dbReference type="AlphaFoldDB" id="X0KZL7"/>
<accession>X0KZL7</accession>
<reference evidence="2" key="1">
    <citation type="submission" date="2011-11" db="EMBL/GenBank/DDBJ databases">
        <title>The Genome Sequence of Fusarium oxysporum Cotton.</title>
        <authorList>
            <consortium name="The Broad Institute Genome Sequencing Platform"/>
            <person name="Ma L.-J."/>
            <person name="Gale L.R."/>
            <person name="Schwartz D.C."/>
            <person name="Zhou S."/>
            <person name="Corby-Kistler H."/>
            <person name="Young S.K."/>
            <person name="Zeng Q."/>
            <person name="Gargeya S."/>
            <person name="Fitzgerald M."/>
            <person name="Haas B."/>
            <person name="Abouelleil A."/>
            <person name="Alvarado L."/>
            <person name="Arachchi H.M."/>
            <person name="Berlin A."/>
            <person name="Brown A."/>
            <person name="Chapman S.B."/>
            <person name="Chen Z."/>
            <person name="Dunbar C."/>
            <person name="Freedman E."/>
            <person name="Gearin G."/>
            <person name="Goldberg J."/>
            <person name="Griggs A."/>
            <person name="Gujja S."/>
            <person name="Heiman D."/>
            <person name="Howarth C."/>
            <person name="Larson L."/>
            <person name="Lui A."/>
            <person name="MacDonald P.J.P."/>
            <person name="Montmayeur A."/>
            <person name="Murphy C."/>
            <person name="Neiman D."/>
            <person name="Pearson M."/>
            <person name="Priest M."/>
            <person name="Roberts A."/>
            <person name="Saif S."/>
            <person name="Shea T."/>
            <person name="Shenoy N."/>
            <person name="Sisk P."/>
            <person name="Stolte C."/>
            <person name="Sykes S."/>
            <person name="Wortman J."/>
            <person name="Nusbaum C."/>
            <person name="Birren B."/>
        </authorList>
    </citation>
    <scope>NUCLEOTIDE SEQUENCE [LARGE SCALE GENOMIC DNA]</scope>
    <source>
        <strain evidence="2">25433</strain>
    </source>
</reference>
<feature type="compositionally biased region" description="Basic and acidic residues" evidence="1">
    <location>
        <begin position="20"/>
        <end position="36"/>
    </location>
</feature>
<reference evidence="2" key="2">
    <citation type="submission" date="2012-05" db="EMBL/GenBank/DDBJ databases">
        <title>The Genome Annotation of Fusarium oxysporum Cotton.</title>
        <authorList>
            <consortium name="The Broad Institute Genomics Platform"/>
            <person name="Ma L.-J."/>
            <person name="Corby-Kistler H."/>
            <person name="Broz K."/>
            <person name="Gale L.R."/>
            <person name="Jonkers W."/>
            <person name="O'Donnell K."/>
            <person name="Ploetz R."/>
            <person name="Steinberg C."/>
            <person name="Schwartz D.C."/>
            <person name="VanEtten H."/>
            <person name="Zhou S."/>
            <person name="Young S.K."/>
            <person name="Zeng Q."/>
            <person name="Gargeya S."/>
            <person name="Fitzgerald M."/>
            <person name="Abouelleil A."/>
            <person name="Alvarado L."/>
            <person name="Chapman S.B."/>
            <person name="Gainer-Dewar J."/>
            <person name="Goldberg J."/>
            <person name="Griggs A."/>
            <person name="Gujja S."/>
            <person name="Hansen M."/>
            <person name="Howarth C."/>
            <person name="Imamovic A."/>
            <person name="Ireland A."/>
            <person name="Larimer J."/>
            <person name="McCowan C."/>
            <person name="Murphy C."/>
            <person name="Pearson M."/>
            <person name="Poon T.W."/>
            <person name="Priest M."/>
            <person name="Roberts A."/>
            <person name="Saif S."/>
            <person name="Shea T."/>
            <person name="Sykes S."/>
            <person name="Wortman J."/>
            <person name="Nusbaum C."/>
            <person name="Birren B."/>
        </authorList>
    </citation>
    <scope>NUCLEOTIDE SEQUENCE</scope>
    <source>
        <strain evidence="2">25433</strain>
    </source>
</reference>
<evidence type="ECO:0000256" key="1">
    <source>
        <dbReference type="SAM" id="MobiDB-lite"/>
    </source>
</evidence>
<proteinExistence type="predicted"/>
<feature type="compositionally biased region" description="Basic and acidic residues" evidence="1">
    <location>
        <begin position="1"/>
        <end position="12"/>
    </location>
</feature>
<feature type="region of interest" description="Disordered" evidence="1">
    <location>
        <begin position="1"/>
        <end position="72"/>
    </location>
</feature>
<organism evidence="2">
    <name type="scientific">Fusarium oxysporum f. sp. vasinfectum 25433</name>
    <dbReference type="NCBI Taxonomy" id="1089449"/>
    <lineage>
        <taxon>Eukaryota</taxon>
        <taxon>Fungi</taxon>
        <taxon>Dikarya</taxon>
        <taxon>Ascomycota</taxon>
        <taxon>Pezizomycotina</taxon>
        <taxon>Sordariomycetes</taxon>
        <taxon>Hypocreomycetidae</taxon>
        <taxon>Hypocreales</taxon>
        <taxon>Nectriaceae</taxon>
        <taxon>Fusarium</taxon>
        <taxon>Fusarium oxysporum species complex</taxon>
    </lineage>
</organism>
<dbReference type="Proteomes" id="UP000030701">
    <property type="component" value="Unassembled WGS sequence"/>
</dbReference>